<evidence type="ECO:0000256" key="3">
    <source>
        <dbReference type="ARBA" id="ARBA00022989"/>
    </source>
</evidence>
<proteinExistence type="predicted"/>
<feature type="transmembrane region" description="Helical" evidence="5">
    <location>
        <begin position="441"/>
        <end position="473"/>
    </location>
</feature>
<dbReference type="Pfam" id="PF01740">
    <property type="entry name" value="STAS"/>
    <property type="match status" value="1"/>
</dbReference>
<dbReference type="SUPFAM" id="SSF52091">
    <property type="entry name" value="SpoIIaa-like"/>
    <property type="match status" value="1"/>
</dbReference>
<accession>A0A0A9W820</accession>
<dbReference type="GO" id="GO:0016020">
    <property type="term" value="C:membrane"/>
    <property type="evidence" value="ECO:0007669"/>
    <property type="project" value="UniProtKB-SubCell"/>
</dbReference>
<reference evidence="7" key="2">
    <citation type="submission" date="2014-07" db="EMBL/GenBank/DDBJ databases">
        <authorList>
            <person name="Hull J."/>
        </authorList>
    </citation>
    <scope>NUCLEOTIDE SEQUENCE</scope>
</reference>
<feature type="transmembrane region" description="Helical" evidence="5">
    <location>
        <begin position="385"/>
        <end position="405"/>
    </location>
</feature>
<feature type="transmembrane region" description="Helical" evidence="5">
    <location>
        <begin position="61"/>
        <end position="81"/>
    </location>
</feature>
<feature type="transmembrane region" description="Helical" evidence="5">
    <location>
        <begin position="93"/>
        <end position="120"/>
    </location>
</feature>
<dbReference type="InterPro" id="IPR011547">
    <property type="entry name" value="SLC26A/SulP_dom"/>
</dbReference>
<gene>
    <name evidence="7" type="ORF">CM83_47678</name>
</gene>
<dbReference type="GO" id="GO:0055085">
    <property type="term" value="P:transmembrane transport"/>
    <property type="evidence" value="ECO:0007669"/>
    <property type="project" value="InterPro"/>
</dbReference>
<dbReference type="InterPro" id="IPR001902">
    <property type="entry name" value="SLC26A/SulP_fam"/>
</dbReference>
<feature type="transmembrane region" description="Helical" evidence="5">
    <location>
        <begin position="412"/>
        <end position="429"/>
    </location>
</feature>
<feature type="transmembrane region" description="Helical" evidence="5">
    <location>
        <begin position="317"/>
        <end position="337"/>
    </location>
</feature>
<comment type="subcellular location">
    <subcellularLocation>
        <location evidence="1">Membrane</location>
        <topology evidence="1">Multi-pass membrane protein</topology>
    </subcellularLocation>
</comment>
<dbReference type="InterPro" id="IPR036513">
    <property type="entry name" value="STAS_dom_sf"/>
</dbReference>
<feature type="transmembrane region" description="Helical" evidence="5">
    <location>
        <begin position="163"/>
        <end position="184"/>
    </location>
</feature>
<feature type="domain" description="STAS" evidence="6">
    <location>
        <begin position="493"/>
        <end position="577"/>
    </location>
</feature>
<evidence type="ECO:0000256" key="4">
    <source>
        <dbReference type="ARBA" id="ARBA00023136"/>
    </source>
</evidence>
<dbReference type="Pfam" id="PF00916">
    <property type="entry name" value="Sulfate_transp"/>
    <property type="match status" value="1"/>
</dbReference>
<evidence type="ECO:0000256" key="2">
    <source>
        <dbReference type="ARBA" id="ARBA00022692"/>
    </source>
</evidence>
<feature type="transmembrane region" description="Helical" evidence="5">
    <location>
        <begin position="132"/>
        <end position="156"/>
    </location>
</feature>
<dbReference type="CDD" id="cd07042">
    <property type="entry name" value="STAS_SulP_like_sulfate_transporter"/>
    <property type="match status" value="1"/>
</dbReference>
<evidence type="ECO:0000259" key="6">
    <source>
        <dbReference type="PROSITE" id="PS50801"/>
    </source>
</evidence>
<dbReference type="Gene3D" id="3.30.750.24">
    <property type="entry name" value="STAS domain"/>
    <property type="match status" value="1"/>
</dbReference>
<name>A0A0A9W820_LYGHE</name>
<feature type="transmembrane region" description="Helical" evidence="5">
    <location>
        <begin position="246"/>
        <end position="269"/>
    </location>
</feature>
<dbReference type="PANTHER" id="PTHR11814">
    <property type="entry name" value="SULFATE TRANSPORTER"/>
    <property type="match status" value="1"/>
</dbReference>
<dbReference type="InterPro" id="IPR002645">
    <property type="entry name" value="STAS_dom"/>
</dbReference>
<evidence type="ECO:0000313" key="7">
    <source>
        <dbReference type="EMBL" id="JAG03959.1"/>
    </source>
</evidence>
<dbReference type="AlphaFoldDB" id="A0A0A9W820"/>
<feature type="transmembrane region" description="Helical" evidence="5">
    <location>
        <begin position="349"/>
        <end position="370"/>
    </location>
</feature>
<dbReference type="PROSITE" id="PS50801">
    <property type="entry name" value="STAS"/>
    <property type="match status" value="1"/>
</dbReference>
<protein>
    <submittedName>
        <fullName evidence="7">Sodium-independent sulfate anion transporter</fullName>
    </submittedName>
</protein>
<keyword evidence="4 5" id="KW-0472">Membrane</keyword>
<evidence type="ECO:0000256" key="1">
    <source>
        <dbReference type="ARBA" id="ARBA00004141"/>
    </source>
</evidence>
<reference evidence="7" key="1">
    <citation type="journal article" date="2014" name="PLoS ONE">
        <title>Transcriptome-Based Identification of ABC Transporters in the Western Tarnished Plant Bug Lygus hesperus.</title>
        <authorList>
            <person name="Hull J.J."/>
            <person name="Chaney K."/>
            <person name="Geib S.M."/>
            <person name="Fabrick J.A."/>
            <person name="Brent C.S."/>
            <person name="Walsh D."/>
            <person name="Lavine L.C."/>
        </authorList>
    </citation>
    <scope>NUCLEOTIDE SEQUENCE</scope>
</reference>
<dbReference type="EMBL" id="GBHO01039645">
    <property type="protein sequence ID" value="JAG03959.1"/>
    <property type="molecule type" value="Transcribed_RNA"/>
</dbReference>
<keyword evidence="3 5" id="KW-1133">Transmembrane helix</keyword>
<keyword evidence="2 5" id="KW-0812">Transmembrane</keyword>
<sequence length="631" mass="69791">MVLQAAMRRTWSQIHKGFRYLMRPGKKTQPWSVKLKKYLNRRIPITEWMTHYTRDDAVGDLIAGITIALTIIPQSIAYAALAGLDPQYGLNSAFMGSFIYVFFGTIKQVVIVPSSLMALLTLQYTSHLNVDFVILLCFLVGVVELLMGIFNLGFLVSFISAPVVSGFTTATSLIVAISQFKGLFGMNFKSVGMFDTLLKIYDNISTIRTGDTILGVTCFVALLLMRKLKEVQISSDFKGHKVINNIFWFTSTGRNAIAVLITSFIALWYSNNGMKPPFITTKPIESGIPSIMIPPTSTQIGNQTYDLVEMVSELGTGYIIIPIVAILANIAIAKAFVNGTIDATQEMIALSLCNLVGSFFQSIPSCGAFSRSAVINASGVRTPLAGLYSAGLTLLALQFLSPYFYLIPRSTLSAVLISAVIFLVDWEIFEPLWKAGAKLELATVVATGFACLFIGVELGLLFGVIVGLVTLIFKWARPKIDVLRTKTSMGEYIIIRPDLGIFFPSVDYISTYIVKLADEDREEKKPILIDCRDIRDTDYTAAKSFMALTTMFEKRGQKLAFLDVRPQCQKMWKSAGIKNESFWLSENLTENLYGDAGIEDENATRMVEVVSQSGETEVMKNGGETNDHQMK</sequence>
<evidence type="ECO:0000256" key="5">
    <source>
        <dbReference type="SAM" id="Phobius"/>
    </source>
</evidence>
<organism evidence="7">
    <name type="scientific">Lygus hesperus</name>
    <name type="common">Western plant bug</name>
    <dbReference type="NCBI Taxonomy" id="30085"/>
    <lineage>
        <taxon>Eukaryota</taxon>
        <taxon>Metazoa</taxon>
        <taxon>Ecdysozoa</taxon>
        <taxon>Arthropoda</taxon>
        <taxon>Hexapoda</taxon>
        <taxon>Insecta</taxon>
        <taxon>Pterygota</taxon>
        <taxon>Neoptera</taxon>
        <taxon>Paraneoptera</taxon>
        <taxon>Hemiptera</taxon>
        <taxon>Heteroptera</taxon>
        <taxon>Panheteroptera</taxon>
        <taxon>Cimicomorpha</taxon>
        <taxon>Miridae</taxon>
        <taxon>Mirini</taxon>
        <taxon>Lygus</taxon>
    </lineage>
</organism>